<evidence type="ECO:0000313" key="2">
    <source>
        <dbReference type="Proteomes" id="UP000501780"/>
    </source>
</evidence>
<evidence type="ECO:0000313" key="1">
    <source>
        <dbReference type="EMBL" id="QIU95426.1"/>
    </source>
</evidence>
<proteinExistence type="predicted"/>
<sequence length="267" mass="29749">MKKNLLFFLAASCLFSCQQQDEQQEPSKKAFSFSASIDNESITDALTRSSSTLSLPAKSSFSDGDIISMSASEQDYLPFTIGMENPAWDVIDTDAEAVTFYAHYPELSDDVATRSFGSRYRGITGGKEFLFGMTQAAKGSWNVALKFKRMTVPVILLDEKRQPYEGNAIVKLFLKNKGVQDLFNGKIEADKDAKPEYINIRKISEGILTNLLPQRIKAGETIGTVIVDDKEEPIIVDKDIELTPDTPIAISLYRGRGIIDERTPLRR</sequence>
<name>A0A6H0KPP4_9BACE</name>
<dbReference type="Proteomes" id="UP000501780">
    <property type="component" value="Chromosome"/>
</dbReference>
<gene>
    <name evidence="1" type="ORF">BacF7301_15270</name>
</gene>
<dbReference type="RefSeq" id="WP_167964093.1">
    <property type="nucleotide sequence ID" value="NZ_CP050831.1"/>
</dbReference>
<protein>
    <submittedName>
        <fullName evidence="1">Fimbrillin family protein</fullName>
    </submittedName>
</protein>
<dbReference type="AlphaFoldDB" id="A0A6H0KPP4"/>
<keyword evidence="2" id="KW-1185">Reference proteome</keyword>
<dbReference type="EMBL" id="CP050831">
    <property type="protein sequence ID" value="QIU95426.1"/>
    <property type="molecule type" value="Genomic_DNA"/>
</dbReference>
<dbReference type="KEGG" id="bfc:BacF7301_15270"/>
<dbReference type="Gene3D" id="2.60.40.2680">
    <property type="match status" value="1"/>
</dbReference>
<reference evidence="1 2" key="1">
    <citation type="submission" date="2020-03" db="EMBL/GenBank/DDBJ databases">
        <title>Genomic analysis of Bacteroides faecium CBA7301.</title>
        <authorList>
            <person name="Kim J."/>
            <person name="Roh S.W."/>
        </authorList>
    </citation>
    <scope>NUCLEOTIDE SEQUENCE [LARGE SCALE GENOMIC DNA]</scope>
    <source>
        <strain evidence="1 2">CBA7301</strain>
    </source>
</reference>
<accession>A0A6H0KPP4</accession>
<dbReference type="Gene3D" id="2.60.40.2670">
    <property type="match status" value="1"/>
</dbReference>
<dbReference type="CDD" id="cd13120">
    <property type="entry name" value="BF2867_like_N"/>
    <property type="match status" value="1"/>
</dbReference>
<organism evidence="1 2">
    <name type="scientific">Bacteroides faecium</name>
    <dbReference type="NCBI Taxonomy" id="2715212"/>
    <lineage>
        <taxon>Bacteria</taxon>
        <taxon>Pseudomonadati</taxon>
        <taxon>Bacteroidota</taxon>
        <taxon>Bacteroidia</taxon>
        <taxon>Bacteroidales</taxon>
        <taxon>Bacteroidaceae</taxon>
        <taxon>Bacteroides</taxon>
    </lineage>
</organism>